<accession>A0A5B7J5N2</accession>
<dbReference type="Proteomes" id="UP000324222">
    <property type="component" value="Unassembled WGS sequence"/>
</dbReference>
<dbReference type="AlphaFoldDB" id="A0A5B7J5N2"/>
<protein>
    <submittedName>
        <fullName evidence="1">Uncharacterized protein</fullName>
    </submittedName>
</protein>
<evidence type="ECO:0000313" key="2">
    <source>
        <dbReference type="Proteomes" id="UP000324222"/>
    </source>
</evidence>
<sequence>MTGVGCSLKARQARGKGIRQEKAAYATVALQGEDTTGNAGLSGAWRQCDCLLSVFKITAVALNKRQLGSFTN</sequence>
<comment type="caution">
    <text evidence="1">The sequence shown here is derived from an EMBL/GenBank/DDBJ whole genome shotgun (WGS) entry which is preliminary data.</text>
</comment>
<name>A0A5B7J5N2_PORTR</name>
<evidence type="ECO:0000313" key="1">
    <source>
        <dbReference type="EMBL" id="MPC89256.1"/>
    </source>
</evidence>
<keyword evidence="2" id="KW-1185">Reference proteome</keyword>
<gene>
    <name evidence="1" type="ORF">E2C01_084193</name>
</gene>
<dbReference type="EMBL" id="VSRR010080412">
    <property type="protein sequence ID" value="MPC89256.1"/>
    <property type="molecule type" value="Genomic_DNA"/>
</dbReference>
<reference evidence="1 2" key="1">
    <citation type="submission" date="2019-05" db="EMBL/GenBank/DDBJ databases">
        <title>Another draft genome of Portunus trituberculatus and its Hox gene families provides insights of decapod evolution.</title>
        <authorList>
            <person name="Jeong J.-H."/>
            <person name="Song I."/>
            <person name="Kim S."/>
            <person name="Choi T."/>
            <person name="Kim D."/>
            <person name="Ryu S."/>
            <person name="Kim W."/>
        </authorList>
    </citation>
    <scope>NUCLEOTIDE SEQUENCE [LARGE SCALE GENOMIC DNA]</scope>
    <source>
        <tissue evidence="1">Muscle</tissue>
    </source>
</reference>
<organism evidence="1 2">
    <name type="scientific">Portunus trituberculatus</name>
    <name type="common">Swimming crab</name>
    <name type="synonym">Neptunus trituberculatus</name>
    <dbReference type="NCBI Taxonomy" id="210409"/>
    <lineage>
        <taxon>Eukaryota</taxon>
        <taxon>Metazoa</taxon>
        <taxon>Ecdysozoa</taxon>
        <taxon>Arthropoda</taxon>
        <taxon>Crustacea</taxon>
        <taxon>Multicrustacea</taxon>
        <taxon>Malacostraca</taxon>
        <taxon>Eumalacostraca</taxon>
        <taxon>Eucarida</taxon>
        <taxon>Decapoda</taxon>
        <taxon>Pleocyemata</taxon>
        <taxon>Brachyura</taxon>
        <taxon>Eubrachyura</taxon>
        <taxon>Portunoidea</taxon>
        <taxon>Portunidae</taxon>
        <taxon>Portuninae</taxon>
        <taxon>Portunus</taxon>
    </lineage>
</organism>
<proteinExistence type="predicted"/>